<organism evidence="3 4">
    <name type="scientific">Helianthus annuus</name>
    <name type="common">Common sunflower</name>
    <dbReference type="NCBI Taxonomy" id="4232"/>
    <lineage>
        <taxon>Eukaryota</taxon>
        <taxon>Viridiplantae</taxon>
        <taxon>Streptophyta</taxon>
        <taxon>Embryophyta</taxon>
        <taxon>Tracheophyta</taxon>
        <taxon>Spermatophyta</taxon>
        <taxon>Magnoliopsida</taxon>
        <taxon>eudicotyledons</taxon>
        <taxon>Gunneridae</taxon>
        <taxon>Pentapetalae</taxon>
        <taxon>asterids</taxon>
        <taxon>campanulids</taxon>
        <taxon>Asterales</taxon>
        <taxon>Asteraceae</taxon>
        <taxon>Asteroideae</taxon>
        <taxon>Heliantheae alliance</taxon>
        <taxon>Heliantheae</taxon>
        <taxon>Helianthus</taxon>
    </lineage>
</organism>
<dbReference type="Gramene" id="mRNA:HanXRQr2_Chr12g0561941">
    <property type="protein sequence ID" value="mRNA:HanXRQr2_Chr12g0561941"/>
    <property type="gene ID" value="HanXRQr2_Chr12g0561941"/>
</dbReference>
<sequence>MINIIIFILFTCNMLSFNNFKSLSSLDSLLKNESIHQGTLLRVYKVQLLPHLAHSPTQQESFIIFFNSSPYSLPLLLISKTTENSMAGDIFIFTGANGDNYDVSLSFNYMQSVFELNASLYSKAEFVYGSRHIDPLEGIDPGLVYENSVQEYFKMCCNISQTLGSIIQKMLVAL</sequence>
<keyword evidence="2" id="KW-0378">Hydrolase</keyword>
<feature type="signal peptide" evidence="1">
    <location>
        <begin position="1"/>
        <end position="16"/>
    </location>
</feature>
<name>A0A251T6S3_HELAN</name>
<reference evidence="3" key="2">
    <citation type="submission" date="2017-02" db="EMBL/GenBank/DDBJ databases">
        <title>Sunflower complete genome.</title>
        <authorList>
            <person name="Langlade N."/>
            <person name="Munos S."/>
        </authorList>
    </citation>
    <scope>NUCLEOTIDE SEQUENCE [LARGE SCALE GENOMIC DNA]</scope>
    <source>
        <tissue evidence="3">Leaves</tissue>
    </source>
</reference>
<feature type="chain" id="PRO_5041122227" evidence="1">
    <location>
        <begin position="17"/>
        <end position="174"/>
    </location>
</feature>
<reference evidence="2" key="3">
    <citation type="submission" date="2020-06" db="EMBL/GenBank/DDBJ databases">
        <title>Helianthus annuus Genome sequencing and assembly Release 2.</title>
        <authorList>
            <person name="Gouzy J."/>
            <person name="Langlade N."/>
            <person name="Munos S."/>
        </authorList>
    </citation>
    <scope>NUCLEOTIDE SEQUENCE</scope>
    <source>
        <tissue evidence="2">Leaves</tissue>
    </source>
</reference>
<protein>
    <submittedName>
        <fullName evidence="2">Cucumisin</fullName>
        <ecNumber evidence="2">3.4.21.25</ecNumber>
    </submittedName>
</protein>
<dbReference type="InParanoid" id="A0A251T6S3"/>
<dbReference type="EC" id="3.4.21.25" evidence="2"/>
<keyword evidence="4" id="KW-1185">Reference proteome</keyword>
<evidence type="ECO:0000313" key="3">
    <source>
        <dbReference type="EMBL" id="OTG06226.1"/>
    </source>
</evidence>
<evidence type="ECO:0000313" key="2">
    <source>
        <dbReference type="EMBL" id="KAF5779641.1"/>
    </source>
</evidence>
<dbReference type="Proteomes" id="UP000215914">
    <property type="component" value="Chromosome 12"/>
</dbReference>
<reference evidence="2 4" key="1">
    <citation type="journal article" date="2017" name="Nature">
        <title>The sunflower genome provides insights into oil metabolism, flowering and Asterid evolution.</title>
        <authorList>
            <person name="Badouin H."/>
            <person name="Gouzy J."/>
            <person name="Grassa C.J."/>
            <person name="Murat F."/>
            <person name="Staton S.E."/>
            <person name="Cottret L."/>
            <person name="Lelandais-Briere C."/>
            <person name="Owens G.L."/>
            <person name="Carrere S."/>
            <person name="Mayjonade B."/>
            <person name="Legrand L."/>
            <person name="Gill N."/>
            <person name="Kane N.C."/>
            <person name="Bowers J.E."/>
            <person name="Hubner S."/>
            <person name="Bellec A."/>
            <person name="Berard A."/>
            <person name="Berges H."/>
            <person name="Blanchet N."/>
            <person name="Boniface M.C."/>
            <person name="Brunel D."/>
            <person name="Catrice O."/>
            <person name="Chaidir N."/>
            <person name="Claudel C."/>
            <person name="Donnadieu C."/>
            <person name="Faraut T."/>
            <person name="Fievet G."/>
            <person name="Helmstetter N."/>
            <person name="King M."/>
            <person name="Knapp S.J."/>
            <person name="Lai Z."/>
            <person name="Le Paslier M.C."/>
            <person name="Lippi Y."/>
            <person name="Lorenzon L."/>
            <person name="Mandel J.R."/>
            <person name="Marage G."/>
            <person name="Marchand G."/>
            <person name="Marquand E."/>
            <person name="Bret-Mestries E."/>
            <person name="Morien E."/>
            <person name="Nambeesan S."/>
            <person name="Nguyen T."/>
            <person name="Pegot-Espagnet P."/>
            <person name="Pouilly N."/>
            <person name="Raftis F."/>
            <person name="Sallet E."/>
            <person name="Schiex T."/>
            <person name="Thomas J."/>
            <person name="Vandecasteele C."/>
            <person name="Vares D."/>
            <person name="Vear F."/>
            <person name="Vautrin S."/>
            <person name="Crespi M."/>
            <person name="Mangin B."/>
            <person name="Burke J.M."/>
            <person name="Salse J."/>
            <person name="Munos S."/>
            <person name="Vincourt P."/>
            <person name="Rieseberg L.H."/>
            <person name="Langlade N.B."/>
        </authorList>
    </citation>
    <scope>NUCLEOTIDE SEQUENCE [LARGE SCALE GENOMIC DNA]</scope>
    <source>
        <strain evidence="4">cv. SF193</strain>
        <tissue evidence="2">Leaves</tissue>
    </source>
</reference>
<keyword evidence="1" id="KW-0732">Signal</keyword>
<dbReference type="EMBL" id="MNCJ02000327">
    <property type="protein sequence ID" value="KAF5779641.1"/>
    <property type="molecule type" value="Genomic_DNA"/>
</dbReference>
<gene>
    <name evidence="3" type="ORF">HannXRQ_Chr12g0382351</name>
    <name evidence="2" type="ORF">HanXRQr2_Chr12g0561941</name>
</gene>
<dbReference type="GO" id="GO:0016787">
    <property type="term" value="F:hydrolase activity"/>
    <property type="evidence" value="ECO:0007669"/>
    <property type="project" value="UniProtKB-KW"/>
</dbReference>
<evidence type="ECO:0000313" key="4">
    <source>
        <dbReference type="Proteomes" id="UP000215914"/>
    </source>
</evidence>
<dbReference type="AlphaFoldDB" id="A0A251T6S3"/>
<proteinExistence type="predicted"/>
<dbReference type="EMBL" id="CM007901">
    <property type="protein sequence ID" value="OTG06226.1"/>
    <property type="molecule type" value="Genomic_DNA"/>
</dbReference>
<evidence type="ECO:0000256" key="1">
    <source>
        <dbReference type="SAM" id="SignalP"/>
    </source>
</evidence>
<accession>A0A251T6S3</accession>